<gene>
    <name evidence="3" type="ORF">GCM10017772_38760</name>
</gene>
<dbReference type="PANTHER" id="PTHR33608">
    <property type="entry name" value="BLL2464 PROTEIN"/>
    <property type="match status" value="1"/>
</dbReference>
<comment type="caution">
    <text evidence="3">The sequence shown here is derived from an EMBL/GenBank/DDBJ whole genome shotgun (WGS) entry which is preliminary data.</text>
</comment>
<dbReference type="InterPro" id="IPR002881">
    <property type="entry name" value="DUF58"/>
</dbReference>
<proteinExistence type="predicted"/>
<keyword evidence="4" id="KW-1185">Reference proteome</keyword>
<dbReference type="AlphaFoldDB" id="A0A919KYL7"/>
<dbReference type="Proteomes" id="UP000627369">
    <property type="component" value="Unassembled WGS sequence"/>
</dbReference>
<evidence type="ECO:0000313" key="4">
    <source>
        <dbReference type="Proteomes" id="UP000627369"/>
    </source>
</evidence>
<feature type="compositionally biased region" description="Low complexity" evidence="1">
    <location>
        <begin position="132"/>
        <end position="150"/>
    </location>
</feature>
<evidence type="ECO:0000313" key="3">
    <source>
        <dbReference type="EMBL" id="GHH77533.1"/>
    </source>
</evidence>
<dbReference type="RefSeq" id="WP_189670924.1">
    <property type="nucleotide sequence ID" value="NZ_BNAS01000006.1"/>
</dbReference>
<evidence type="ECO:0000259" key="2">
    <source>
        <dbReference type="Pfam" id="PF01882"/>
    </source>
</evidence>
<feature type="domain" description="DUF58" evidence="2">
    <location>
        <begin position="235"/>
        <end position="407"/>
    </location>
</feature>
<sequence>MTIGGIIVTGGRTSQGKPADDRHGWRLTSTHTAAVATGILLLATGVLAGRADLALIGVPGLLAAAWAHASRPHAPLHGTLHEPENPATAGELTATLHLTASGNPSTDTADIAHLRIGAPGHRSTQVALAVRPGAGTTGSAGSAGSAGDDSPAARRVPLRLSSVRTGPQETFVIDLRASRHGAWEQEPVEVGATRRLVLPAAAPLGRLPLPRRLRGLTGPHSSRRLGDGAELRDIHPFTPGDRLRRIDWRTTARRSPELDTLYVRRTYATAEATAVLVVDSRDEVGPDIRTWRGYGTLRVDEPTSLDLARHAAASVAHALVEAGDRVGLEDLARRRRPLLPAAGRRHLRRVVHALALAQPRDRASVHRVRPPQVPADAIVYLFTTVLDDDPLHLVRTWRANGHPVVVIDTLPDVHPVVENHLWIAWRIARLEREDRLAALEREGVPVVRWAASERERAAVRFEALARAAQRHVPGRVPGTAAP</sequence>
<evidence type="ECO:0000256" key="1">
    <source>
        <dbReference type="SAM" id="MobiDB-lite"/>
    </source>
</evidence>
<name>A0A919KYL7_9MICO</name>
<feature type="region of interest" description="Disordered" evidence="1">
    <location>
        <begin position="1"/>
        <end position="22"/>
    </location>
</feature>
<feature type="compositionally biased region" description="Low complexity" evidence="1">
    <location>
        <begin position="1"/>
        <end position="12"/>
    </location>
</feature>
<accession>A0A919KYL7</accession>
<feature type="region of interest" description="Disordered" evidence="1">
    <location>
        <begin position="132"/>
        <end position="152"/>
    </location>
</feature>
<protein>
    <recommendedName>
        <fullName evidence="2">DUF58 domain-containing protein</fullName>
    </recommendedName>
</protein>
<reference evidence="3" key="1">
    <citation type="journal article" date="2014" name="Int. J. Syst. Evol. Microbiol.">
        <title>Complete genome sequence of Corynebacterium casei LMG S-19264T (=DSM 44701T), isolated from a smear-ripened cheese.</title>
        <authorList>
            <consortium name="US DOE Joint Genome Institute (JGI-PGF)"/>
            <person name="Walter F."/>
            <person name="Albersmeier A."/>
            <person name="Kalinowski J."/>
            <person name="Ruckert C."/>
        </authorList>
    </citation>
    <scope>NUCLEOTIDE SEQUENCE</scope>
    <source>
        <strain evidence="3">CGMCC 4.7398</strain>
    </source>
</reference>
<organism evidence="3 4">
    <name type="scientific">Promicromonospora soli</name>
    <dbReference type="NCBI Taxonomy" id="2035533"/>
    <lineage>
        <taxon>Bacteria</taxon>
        <taxon>Bacillati</taxon>
        <taxon>Actinomycetota</taxon>
        <taxon>Actinomycetes</taxon>
        <taxon>Micrococcales</taxon>
        <taxon>Promicromonosporaceae</taxon>
        <taxon>Promicromonospora</taxon>
    </lineage>
</organism>
<dbReference type="PANTHER" id="PTHR33608:SF14">
    <property type="entry name" value="POSSIBLE CONSERVED SECRETED PROTEIN"/>
    <property type="match status" value="1"/>
</dbReference>
<feature type="region of interest" description="Disordered" evidence="1">
    <location>
        <begin position="212"/>
        <end position="231"/>
    </location>
</feature>
<dbReference type="Pfam" id="PF01882">
    <property type="entry name" value="DUF58"/>
    <property type="match status" value="1"/>
</dbReference>
<reference evidence="3" key="2">
    <citation type="submission" date="2020-09" db="EMBL/GenBank/DDBJ databases">
        <authorList>
            <person name="Sun Q."/>
            <person name="Zhou Y."/>
        </authorList>
    </citation>
    <scope>NUCLEOTIDE SEQUENCE</scope>
    <source>
        <strain evidence="3">CGMCC 4.7398</strain>
    </source>
</reference>
<dbReference type="EMBL" id="BNAS01000006">
    <property type="protein sequence ID" value="GHH77533.1"/>
    <property type="molecule type" value="Genomic_DNA"/>
</dbReference>